<dbReference type="SUPFAM" id="SSF52833">
    <property type="entry name" value="Thioredoxin-like"/>
    <property type="match status" value="1"/>
</dbReference>
<dbReference type="Proteomes" id="UP000559010">
    <property type="component" value="Unassembled WGS sequence"/>
</dbReference>
<evidence type="ECO:0000313" key="2">
    <source>
        <dbReference type="Proteomes" id="UP000559010"/>
    </source>
</evidence>
<accession>A0A848IWW3</accession>
<protein>
    <submittedName>
        <fullName evidence="1">Thiol-disulfide isomerase</fullName>
    </submittedName>
</protein>
<comment type="caution">
    <text evidence="1">The sequence shown here is derived from an EMBL/GenBank/DDBJ whole genome shotgun (WGS) entry which is preliminary data.</text>
</comment>
<keyword evidence="2" id="KW-1185">Reference proteome</keyword>
<reference evidence="1 2" key="1">
    <citation type="submission" date="2020-04" db="EMBL/GenBank/DDBJ databases">
        <title>Flammeovirgaceae bacterium KN852 isolated from deep sea.</title>
        <authorList>
            <person name="Zhang D.-C."/>
        </authorList>
    </citation>
    <scope>NUCLEOTIDE SEQUENCE [LARGE SCALE GENOMIC DNA]</scope>
    <source>
        <strain evidence="1 2">KN852</strain>
    </source>
</reference>
<keyword evidence="1" id="KW-0413">Isomerase</keyword>
<organism evidence="1 2">
    <name type="scientific">Marinigracilibium pacificum</name>
    <dbReference type="NCBI Taxonomy" id="2729599"/>
    <lineage>
        <taxon>Bacteria</taxon>
        <taxon>Pseudomonadati</taxon>
        <taxon>Bacteroidota</taxon>
        <taxon>Cytophagia</taxon>
        <taxon>Cytophagales</taxon>
        <taxon>Flammeovirgaceae</taxon>
        <taxon>Marinigracilibium</taxon>
    </lineage>
</organism>
<dbReference type="AlphaFoldDB" id="A0A848IWW3"/>
<gene>
    <name evidence="1" type="ORF">HH304_04545</name>
</gene>
<name>A0A848IWW3_9BACT</name>
<dbReference type="EMBL" id="JABBNU010000002">
    <property type="protein sequence ID" value="NMM47658.1"/>
    <property type="molecule type" value="Genomic_DNA"/>
</dbReference>
<dbReference type="InterPro" id="IPR036249">
    <property type="entry name" value="Thioredoxin-like_sf"/>
</dbReference>
<dbReference type="GO" id="GO:0016853">
    <property type="term" value="F:isomerase activity"/>
    <property type="evidence" value="ECO:0007669"/>
    <property type="project" value="UniProtKB-KW"/>
</dbReference>
<dbReference type="RefSeq" id="WP_169678275.1">
    <property type="nucleotide sequence ID" value="NZ_JABBNU010000002.1"/>
</dbReference>
<dbReference type="Gene3D" id="3.40.30.10">
    <property type="entry name" value="Glutaredoxin"/>
    <property type="match status" value="1"/>
</dbReference>
<evidence type="ECO:0000313" key="1">
    <source>
        <dbReference type="EMBL" id="NMM47658.1"/>
    </source>
</evidence>
<proteinExistence type="predicted"/>
<sequence>MPALEAVELESDPKNDLSIIYFSGSDWCADCIVIKRDILDNPVFETFLSRNNINMEIIDFPQRKKLPKETKQYNSEIADKYAFDGAFPTMLLVNESTGKVIKLIPLGKSVEEFTSEISSHLKVLQ</sequence>